<dbReference type="OrthoDB" id="9794948at2"/>
<dbReference type="InterPro" id="IPR007396">
    <property type="entry name" value="TR_PAI2-type"/>
</dbReference>
<reference evidence="1 2" key="1">
    <citation type="submission" date="2018-09" db="EMBL/GenBank/DDBJ databases">
        <title>YIM PH 21725 draft genome.</title>
        <authorList>
            <person name="Miao C."/>
        </authorList>
    </citation>
    <scope>NUCLEOTIDE SEQUENCE [LARGE SCALE GENOMIC DNA]</scope>
    <source>
        <strain evidence="2">YIM PH21725</strain>
    </source>
</reference>
<protein>
    <submittedName>
        <fullName evidence="1">FMN-binding negative transcriptional regulator</fullName>
    </submittedName>
</protein>
<comment type="caution">
    <text evidence="1">The sequence shown here is derived from an EMBL/GenBank/DDBJ whole genome shotgun (WGS) entry which is preliminary data.</text>
</comment>
<keyword evidence="2" id="KW-1185">Reference proteome</keyword>
<dbReference type="PANTHER" id="PTHR35802">
    <property type="entry name" value="PROTEASE SYNTHASE AND SPORULATION PROTEIN PAI 2"/>
    <property type="match status" value="1"/>
</dbReference>
<dbReference type="PIRSF" id="PIRSF010372">
    <property type="entry name" value="PaiB"/>
    <property type="match status" value="1"/>
</dbReference>
<gene>
    <name evidence="1" type="ORF">D5S19_15500</name>
</gene>
<dbReference type="SUPFAM" id="SSF50475">
    <property type="entry name" value="FMN-binding split barrel"/>
    <property type="match status" value="1"/>
</dbReference>
<dbReference type="PANTHER" id="PTHR35802:SF1">
    <property type="entry name" value="PROTEASE SYNTHASE AND SPORULATION PROTEIN PAI 2"/>
    <property type="match status" value="1"/>
</dbReference>
<dbReference type="InterPro" id="IPR012349">
    <property type="entry name" value="Split_barrel_FMN-bd"/>
</dbReference>
<dbReference type="EMBL" id="QZFV01000083">
    <property type="protein sequence ID" value="RJQ84854.1"/>
    <property type="molecule type" value="Genomic_DNA"/>
</dbReference>
<proteinExistence type="predicted"/>
<dbReference type="AlphaFoldDB" id="A0A419I3Q4"/>
<dbReference type="Pfam" id="PF04299">
    <property type="entry name" value="FMN_bind_2"/>
    <property type="match status" value="1"/>
</dbReference>
<evidence type="ECO:0000313" key="2">
    <source>
        <dbReference type="Proteomes" id="UP000285112"/>
    </source>
</evidence>
<dbReference type="Gene3D" id="2.30.110.10">
    <property type="entry name" value="Electron Transport, Fmn-binding Protein, Chain A"/>
    <property type="match status" value="1"/>
</dbReference>
<evidence type="ECO:0000313" key="1">
    <source>
        <dbReference type="EMBL" id="RJQ84854.1"/>
    </source>
</evidence>
<organism evidence="1 2">
    <name type="scientific">Amycolatopsis panacis</name>
    <dbReference type="NCBI Taxonomy" id="2340917"/>
    <lineage>
        <taxon>Bacteria</taxon>
        <taxon>Bacillati</taxon>
        <taxon>Actinomycetota</taxon>
        <taxon>Actinomycetes</taxon>
        <taxon>Pseudonocardiales</taxon>
        <taxon>Pseudonocardiaceae</taxon>
        <taxon>Amycolatopsis</taxon>
    </lineage>
</organism>
<dbReference type="Proteomes" id="UP000285112">
    <property type="component" value="Unassembled WGS sequence"/>
</dbReference>
<name>A0A419I3Q4_9PSEU</name>
<sequence>MARDSAGAGRYGVCHVTKYRGGDVYLPKQFEVPAGDVAVALSRGGFAHLVTPVPDGGLEVTSLPLLYDADNHALIGHLARPNPQWHYAGDAESVAIIPGVDAYVTPSYYPSKQDGGKTVPTWNYETLTVHGRLRAHDDPEWLLDHVTRLTDRHEACRAQPWRVTDAPERFVRAQLRAIVGIELVISRVVAKAKLSQNRTAPDRAGVVRGLAGGSRPEQETAARMAALGLDRG</sequence>
<accession>A0A419I3Q4</accession>